<accession>A0AAV4Y644</accession>
<dbReference type="AlphaFoldDB" id="A0AAV4Y644"/>
<dbReference type="EMBL" id="BPLR01001374">
    <property type="protein sequence ID" value="GIZ01949.1"/>
    <property type="molecule type" value="Genomic_DNA"/>
</dbReference>
<protein>
    <submittedName>
        <fullName evidence="1">Uncharacterized protein</fullName>
    </submittedName>
</protein>
<sequence>MYIKDPDKRRSILFLEPGTFGERKPFNKKTFLNSSLQHACATPGFRHHCFMPWPEPLFVSSFLYNKVQSLRSFVAKTSAAGKRVFVCKGFLEEPHNVFLKIDY</sequence>
<gene>
    <name evidence="1" type="ORF">CEXT_40761</name>
</gene>
<evidence type="ECO:0000313" key="2">
    <source>
        <dbReference type="Proteomes" id="UP001054945"/>
    </source>
</evidence>
<comment type="caution">
    <text evidence="1">The sequence shown here is derived from an EMBL/GenBank/DDBJ whole genome shotgun (WGS) entry which is preliminary data.</text>
</comment>
<organism evidence="1 2">
    <name type="scientific">Caerostris extrusa</name>
    <name type="common">Bark spider</name>
    <name type="synonym">Caerostris bankana</name>
    <dbReference type="NCBI Taxonomy" id="172846"/>
    <lineage>
        <taxon>Eukaryota</taxon>
        <taxon>Metazoa</taxon>
        <taxon>Ecdysozoa</taxon>
        <taxon>Arthropoda</taxon>
        <taxon>Chelicerata</taxon>
        <taxon>Arachnida</taxon>
        <taxon>Araneae</taxon>
        <taxon>Araneomorphae</taxon>
        <taxon>Entelegynae</taxon>
        <taxon>Araneoidea</taxon>
        <taxon>Araneidae</taxon>
        <taxon>Caerostris</taxon>
    </lineage>
</organism>
<name>A0AAV4Y644_CAEEX</name>
<evidence type="ECO:0000313" key="1">
    <source>
        <dbReference type="EMBL" id="GIZ01949.1"/>
    </source>
</evidence>
<dbReference type="Proteomes" id="UP001054945">
    <property type="component" value="Unassembled WGS sequence"/>
</dbReference>
<keyword evidence="2" id="KW-1185">Reference proteome</keyword>
<reference evidence="1 2" key="1">
    <citation type="submission" date="2021-06" db="EMBL/GenBank/DDBJ databases">
        <title>Caerostris extrusa draft genome.</title>
        <authorList>
            <person name="Kono N."/>
            <person name="Arakawa K."/>
        </authorList>
    </citation>
    <scope>NUCLEOTIDE SEQUENCE [LARGE SCALE GENOMIC DNA]</scope>
</reference>
<proteinExistence type="predicted"/>